<keyword evidence="2" id="KW-0614">Plasmid</keyword>
<dbReference type="SMART" id="SM00530">
    <property type="entry name" value="HTH_XRE"/>
    <property type="match status" value="1"/>
</dbReference>
<dbReference type="AlphaFoldDB" id="A0A1V0M4M5"/>
<dbReference type="InterPro" id="IPR010982">
    <property type="entry name" value="Lambda_DNA-bd_dom_sf"/>
</dbReference>
<dbReference type="InterPro" id="IPR001387">
    <property type="entry name" value="Cro/C1-type_HTH"/>
</dbReference>
<organism evidence="2">
    <name type="scientific">Xenorhabdus hominickii</name>
    <dbReference type="NCBI Taxonomy" id="351679"/>
    <lineage>
        <taxon>Bacteria</taxon>
        <taxon>Pseudomonadati</taxon>
        <taxon>Pseudomonadota</taxon>
        <taxon>Gammaproteobacteria</taxon>
        <taxon>Enterobacterales</taxon>
        <taxon>Morganellaceae</taxon>
        <taxon>Xenorhabdus</taxon>
    </lineage>
</organism>
<feature type="domain" description="HTH cro/C1-type" evidence="1">
    <location>
        <begin position="34"/>
        <end position="88"/>
    </location>
</feature>
<name>A0A1V0M4M5_XENHO</name>
<dbReference type="RefSeq" id="WP_099140068.1">
    <property type="nucleotide sequence ID" value="NZ_CAWNQJ010000042.1"/>
</dbReference>
<reference evidence="3 4" key="2">
    <citation type="journal article" date="2017" name="Nat. Microbiol.">
        <title>Natural product diversity associated with the nematode symbionts Photorhabdus and Xenorhabdus.</title>
        <authorList>
            <person name="Tobias N.J."/>
            <person name="Wolff H."/>
            <person name="Djahanschiri B."/>
            <person name="Grundmann F."/>
            <person name="Kronenwerth M."/>
            <person name="Shi Y.M."/>
            <person name="Simonyi S."/>
            <person name="Grun P."/>
            <person name="Shapiro-Ilan D."/>
            <person name="Pidot S.J."/>
            <person name="Stinear T.P."/>
            <person name="Ebersberger I."/>
            <person name="Bode H.B."/>
        </authorList>
    </citation>
    <scope>NUCLEOTIDE SEQUENCE [LARGE SCALE GENOMIC DNA]</scope>
    <source>
        <strain evidence="3 4">DSM 17903</strain>
    </source>
</reference>
<evidence type="ECO:0000313" key="3">
    <source>
        <dbReference type="EMBL" id="PHM51596.1"/>
    </source>
</evidence>
<evidence type="ECO:0000259" key="1">
    <source>
        <dbReference type="PROSITE" id="PS50943"/>
    </source>
</evidence>
<proteinExistence type="predicted"/>
<dbReference type="SUPFAM" id="SSF47413">
    <property type="entry name" value="lambda repressor-like DNA-binding domains"/>
    <property type="match status" value="1"/>
</dbReference>
<dbReference type="CDD" id="cd00093">
    <property type="entry name" value="HTH_XRE"/>
    <property type="match status" value="1"/>
</dbReference>
<dbReference type="EMBL" id="NJAI01000016">
    <property type="protein sequence ID" value="PHM51596.1"/>
    <property type="molecule type" value="Genomic_DNA"/>
</dbReference>
<dbReference type="GO" id="GO:0003677">
    <property type="term" value="F:DNA binding"/>
    <property type="evidence" value="ECO:0007669"/>
    <property type="project" value="InterPro"/>
</dbReference>
<reference evidence="2" key="1">
    <citation type="journal article" date="2017" name="J. Invertebr. Pathol.">
        <title>Identification and bacterial characteristics of Xenorhabdus hominickii ANU101 from an entomopathogenic nematode, Steinernema monticolum.</title>
        <authorList>
            <person name="Park Y."/>
            <person name="Kang S."/>
            <person name="Sadekuzzaman M."/>
            <person name="Kim H."/>
            <person name="Jung J.K."/>
            <person name="Kim Y."/>
        </authorList>
    </citation>
    <scope>NUCLEOTIDE SEQUENCE</scope>
    <source>
        <strain evidence="2">ANU101</strain>
        <plasmid evidence="2">unnamed3</plasmid>
    </source>
</reference>
<protein>
    <submittedName>
        <fullName evidence="2">Antitoxin HigA</fullName>
    </submittedName>
    <submittedName>
        <fullName evidence="3">Transcriptional regulator</fullName>
    </submittedName>
</protein>
<sequence length="100" mass="11220">MSQLQALKAKALQNPEVKQAYDELGDEFELINTLLSMRVEAKLTQQQVADRMGTRKSNISRLEKGKSNPTLSTLLNYAKACGCQLNFSYQTKKIGLDCLH</sequence>
<dbReference type="Gene3D" id="1.10.260.40">
    <property type="entry name" value="lambda repressor-like DNA-binding domains"/>
    <property type="match status" value="1"/>
</dbReference>
<dbReference type="Pfam" id="PF01381">
    <property type="entry name" value="HTH_3"/>
    <property type="match status" value="1"/>
</dbReference>
<evidence type="ECO:0000313" key="4">
    <source>
        <dbReference type="Proteomes" id="UP000225433"/>
    </source>
</evidence>
<evidence type="ECO:0000313" key="2">
    <source>
        <dbReference type="EMBL" id="ARD69770.1"/>
    </source>
</evidence>
<gene>
    <name evidence="3" type="ORF">Xhom_04888</name>
</gene>
<dbReference type="Proteomes" id="UP000225433">
    <property type="component" value="Unassembled WGS sequence"/>
</dbReference>
<geneLocation type="plasmid" evidence="2">
    <name>unnamed3</name>
</geneLocation>
<accession>A0A1V0M4M5</accession>
<dbReference type="PROSITE" id="PS50943">
    <property type="entry name" value="HTH_CROC1"/>
    <property type="match status" value="1"/>
</dbReference>
<dbReference type="EMBL" id="KX517800">
    <property type="protein sequence ID" value="ARD69770.1"/>
    <property type="molecule type" value="Genomic_DNA"/>
</dbReference>